<dbReference type="EMBL" id="JAGQDG010000001">
    <property type="protein sequence ID" value="MBQ0933927.1"/>
    <property type="molecule type" value="Genomic_DNA"/>
</dbReference>
<feature type="compositionally biased region" description="Basic and acidic residues" evidence="1">
    <location>
        <begin position="113"/>
        <end position="122"/>
    </location>
</feature>
<dbReference type="InterPro" id="IPR025392">
    <property type="entry name" value="DUF4124"/>
</dbReference>
<evidence type="ECO:0000313" key="4">
    <source>
        <dbReference type="EMBL" id="MBQ0933927.1"/>
    </source>
</evidence>
<sequence>MRSSSLWKALVALMLVLAAAGWWAPAELAQAQVWMAAQWRHWTGSEPTPVFRHTDAQGRVIYSDRAPASGATAAELPPLTVMPTVPAPAPQRPALNPAEALQKDRAQLAEEAQKLKEQRMERLIQSGSTEAKGSP</sequence>
<gene>
    <name evidence="4" type="ORF">KAK11_01215</name>
</gene>
<evidence type="ECO:0000256" key="1">
    <source>
        <dbReference type="SAM" id="MobiDB-lite"/>
    </source>
</evidence>
<keyword evidence="5" id="KW-1185">Reference proteome</keyword>
<protein>
    <submittedName>
        <fullName evidence="4">DUF4124 domain-containing protein</fullName>
    </submittedName>
</protein>
<reference evidence="4 5" key="1">
    <citation type="submission" date="2021-04" db="EMBL/GenBank/DDBJ databases">
        <title>The genome sequence of type strain Ideonella paludis KCTC 32238.</title>
        <authorList>
            <person name="Liu Y."/>
        </authorList>
    </citation>
    <scope>NUCLEOTIDE SEQUENCE [LARGE SCALE GENOMIC DNA]</scope>
    <source>
        <strain evidence="4 5">KCTC 32238</strain>
    </source>
</reference>
<evidence type="ECO:0000259" key="3">
    <source>
        <dbReference type="Pfam" id="PF13511"/>
    </source>
</evidence>
<evidence type="ECO:0000256" key="2">
    <source>
        <dbReference type="SAM" id="SignalP"/>
    </source>
</evidence>
<proteinExistence type="predicted"/>
<dbReference type="Proteomes" id="UP000672097">
    <property type="component" value="Unassembled WGS sequence"/>
</dbReference>
<feature type="compositionally biased region" description="Polar residues" evidence="1">
    <location>
        <begin position="125"/>
        <end position="135"/>
    </location>
</feature>
<dbReference type="Pfam" id="PF13511">
    <property type="entry name" value="DUF4124"/>
    <property type="match status" value="1"/>
</dbReference>
<evidence type="ECO:0000313" key="5">
    <source>
        <dbReference type="Proteomes" id="UP000672097"/>
    </source>
</evidence>
<feature type="domain" description="DUF4124" evidence="3">
    <location>
        <begin position="50"/>
        <end position="91"/>
    </location>
</feature>
<dbReference type="RefSeq" id="WP_210805341.1">
    <property type="nucleotide sequence ID" value="NZ_JAGQDG010000001.1"/>
</dbReference>
<keyword evidence="2" id="KW-0732">Signal</keyword>
<feature type="region of interest" description="Disordered" evidence="1">
    <location>
        <begin position="113"/>
        <end position="135"/>
    </location>
</feature>
<organism evidence="4 5">
    <name type="scientific">Ideonella paludis</name>
    <dbReference type="NCBI Taxonomy" id="1233411"/>
    <lineage>
        <taxon>Bacteria</taxon>
        <taxon>Pseudomonadati</taxon>
        <taxon>Pseudomonadota</taxon>
        <taxon>Betaproteobacteria</taxon>
        <taxon>Burkholderiales</taxon>
        <taxon>Sphaerotilaceae</taxon>
        <taxon>Ideonella</taxon>
    </lineage>
</organism>
<feature type="signal peptide" evidence="2">
    <location>
        <begin position="1"/>
        <end position="24"/>
    </location>
</feature>
<name>A0ABS5DS20_9BURK</name>
<feature type="chain" id="PRO_5046268403" evidence="2">
    <location>
        <begin position="25"/>
        <end position="135"/>
    </location>
</feature>
<comment type="caution">
    <text evidence="4">The sequence shown here is derived from an EMBL/GenBank/DDBJ whole genome shotgun (WGS) entry which is preliminary data.</text>
</comment>
<accession>A0ABS5DS20</accession>